<evidence type="ECO:0000313" key="2">
    <source>
        <dbReference type="EMBL" id="NYJ25764.1"/>
    </source>
</evidence>
<protein>
    <submittedName>
        <fullName evidence="2">Agmatine deiminase</fullName>
        <ecNumber evidence="2">3.5.3.12</ecNumber>
    </submittedName>
</protein>
<dbReference type="Pfam" id="PF04371">
    <property type="entry name" value="PAD_porph"/>
    <property type="match status" value="1"/>
</dbReference>
<dbReference type="AlphaFoldDB" id="A0A853D300"/>
<dbReference type="EC" id="3.5.3.12" evidence="2"/>
<evidence type="ECO:0000256" key="1">
    <source>
        <dbReference type="ARBA" id="ARBA00022801"/>
    </source>
</evidence>
<dbReference type="PANTHER" id="PTHR31377">
    <property type="entry name" value="AGMATINE DEIMINASE-RELATED"/>
    <property type="match status" value="1"/>
</dbReference>
<dbReference type="GO" id="GO:0047632">
    <property type="term" value="F:agmatine deiminase activity"/>
    <property type="evidence" value="ECO:0007669"/>
    <property type="project" value="UniProtKB-EC"/>
</dbReference>
<organism evidence="2 3">
    <name type="scientific">Leifsonia shinshuensis</name>
    <dbReference type="NCBI Taxonomy" id="150026"/>
    <lineage>
        <taxon>Bacteria</taxon>
        <taxon>Bacillati</taxon>
        <taxon>Actinomycetota</taxon>
        <taxon>Actinomycetes</taxon>
        <taxon>Micrococcales</taxon>
        <taxon>Microbacteriaceae</taxon>
        <taxon>Leifsonia</taxon>
    </lineage>
</organism>
<dbReference type="RefSeq" id="WP_218881279.1">
    <property type="nucleotide sequence ID" value="NZ_BAABEH010000001.1"/>
</dbReference>
<proteinExistence type="predicted"/>
<dbReference type="Proteomes" id="UP000578352">
    <property type="component" value="Unassembled WGS sequence"/>
</dbReference>
<dbReference type="SUPFAM" id="SSF55909">
    <property type="entry name" value="Pentein"/>
    <property type="match status" value="1"/>
</dbReference>
<dbReference type="PANTHER" id="PTHR31377:SF0">
    <property type="entry name" value="AGMATINE DEIMINASE-RELATED"/>
    <property type="match status" value="1"/>
</dbReference>
<evidence type="ECO:0000313" key="3">
    <source>
        <dbReference type="Proteomes" id="UP000578352"/>
    </source>
</evidence>
<gene>
    <name evidence="2" type="ORF">HNR13_004051</name>
</gene>
<reference evidence="2 3" key="1">
    <citation type="submission" date="2020-07" db="EMBL/GenBank/DDBJ databases">
        <title>Sequencing the genomes of 1000 actinobacteria strains.</title>
        <authorList>
            <person name="Klenk H.-P."/>
        </authorList>
    </citation>
    <scope>NUCLEOTIDE SEQUENCE [LARGE SCALE GENOMIC DNA]</scope>
    <source>
        <strain evidence="2 3">DSM 15165</strain>
    </source>
</reference>
<dbReference type="GO" id="GO:0004668">
    <property type="term" value="F:protein-arginine deiminase activity"/>
    <property type="evidence" value="ECO:0007669"/>
    <property type="project" value="InterPro"/>
</dbReference>
<comment type="caution">
    <text evidence="2">The sequence shown here is derived from an EMBL/GenBank/DDBJ whole genome shotgun (WGS) entry which is preliminary data.</text>
</comment>
<sequence>MTTLPLTPLAAGYRMPAEWTPHAATLMIWPARQRMWGDRYESACAEYAAVASAIAAFEPVFMVCQPGEAATVRNFCGSGVEPLEFGADDSWARDAGPIFLTNDSAEVVAVKFGFNSWGNRWHPYDQDALIPDRVAAHFGVPLFSAPLILEGGSFFIDGEGTLITTEQCLLNPNRNPALGRTQIEELLHDYLGASKVIWLPYGHSLDTGPVGTDGHIDGVAQYAGPARIFLEYPTSPESSEYDRARANLAALEGQTDALGRPLQIELFDPPLDAEVSYANHYLANGAVIVPVDSGADVADALSAIQEIYPEREVVGVNAETVATGGGGPHCITQQIPAGVL</sequence>
<dbReference type="Gene3D" id="3.75.10.10">
    <property type="entry name" value="L-arginine/glycine Amidinotransferase, Chain A"/>
    <property type="match status" value="1"/>
</dbReference>
<dbReference type="GO" id="GO:0009446">
    <property type="term" value="P:putrescine biosynthetic process"/>
    <property type="evidence" value="ECO:0007669"/>
    <property type="project" value="InterPro"/>
</dbReference>
<accession>A0A853D300</accession>
<name>A0A853D300_9MICO</name>
<dbReference type="InterPro" id="IPR007466">
    <property type="entry name" value="Peptidyl-Arg-deiminase_porph"/>
</dbReference>
<keyword evidence="1 2" id="KW-0378">Hydrolase</keyword>
<dbReference type="EMBL" id="JACCFL010000001">
    <property type="protein sequence ID" value="NYJ25764.1"/>
    <property type="molecule type" value="Genomic_DNA"/>
</dbReference>